<keyword evidence="4" id="KW-1003">Cell membrane</keyword>
<comment type="subcellular location">
    <subcellularLocation>
        <location evidence="1">Cell membrane</location>
        <topology evidence="1">Multi-pass membrane protein</topology>
    </subcellularLocation>
</comment>
<dbReference type="GO" id="GO:0006811">
    <property type="term" value="P:monoatomic ion transport"/>
    <property type="evidence" value="ECO:0007669"/>
    <property type="project" value="UniProtKB-KW"/>
</dbReference>
<feature type="transmembrane region" description="Helical" evidence="10">
    <location>
        <begin position="419"/>
        <end position="439"/>
    </location>
</feature>
<organism evidence="11 12">
    <name type="scientific">Pseudarcicella hirudinis</name>
    <dbReference type="NCBI Taxonomy" id="1079859"/>
    <lineage>
        <taxon>Bacteria</taxon>
        <taxon>Pseudomonadati</taxon>
        <taxon>Bacteroidota</taxon>
        <taxon>Cytophagia</taxon>
        <taxon>Cytophagales</taxon>
        <taxon>Flectobacillaceae</taxon>
        <taxon>Pseudarcicella</taxon>
    </lineage>
</organism>
<evidence type="ECO:0000256" key="6">
    <source>
        <dbReference type="ARBA" id="ARBA00022989"/>
    </source>
</evidence>
<keyword evidence="5 10" id="KW-0812">Transmembrane</keyword>
<dbReference type="InterPro" id="IPR002528">
    <property type="entry name" value="MATE_fam"/>
</dbReference>
<keyword evidence="6 10" id="KW-1133">Transmembrane helix</keyword>
<evidence type="ECO:0000256" key="3">
    <source>
        <dbReference type="ARBA" id="ARBA00022449"/>
    </source>
</evidence>
<dbReference type="InterPro" id="IPR050222">
    <property type="entry name" value="MATE_MdtK"/>
</dbReference>
<dbReference type="EMBL" id="FOXH01000002">
    <property type="protein sequence ID" value="SFP29599.1"/>
    <property type="molecule type" value="Genomic_DNA"/>
</dbReference>
<dbReference type="GO" id="GO:0015297">
    <property type="term" value="F:antiporter activity"/>
    <property type="evidence" value="ECO:0007669"/>
    <property type="project" value="UniProtKB-KW"/>
</dbReference>
<evidence type="ECO:0000256" key="8">
    <source>
        <dbReference type="ARBA" id="ARBA00023136"/>
    </source>
</evidence>
<evidence type="ECO:0000256" key="9">
    <source>
        <dbReference type="ARBA" id="ARBA00031636"/>
    </source>
</evidence>
<dbReference type="PANTHER" id="PTHR43298">
    <property type="entry name" value="MULTIDRUG RESISTANCE PROTEIN NORM-RELATED"/>
    <property type="match status" value="1"/>
</dbReference>
<feature type="transmembrane region" description="Helical" evidence="10">
    <location>
        <begin position="278"/>
        <end position="298"/>
    </location>
</feature>
<evidence type="ECO:0000256" key="4">
    <source>
        <dbReference type="ARBA" id="ARBA00022475"/>
    </source>
</evidence>
<dbReference type="Proteomes" id="UP000199306">
    <property type="component" value="Unassembled WGS sequence"/>
</dbReference>
<dbReference type="PIRSF" id="PIRSF006603">
    <property type="entry name" value="DinF"/>
    <property type="match status" value="1"/>
</dbReference>
<dbReference type="InterPro" id="IPR048279">
    <property type="entry name" value="MdtK-like"/>
</dbReference>
<evidence type="ECO:0000313" key="12">
    <source>
        <dbReference type="Proteomes" id="UP000199306"/>
    </source>
</evidence>
<feature type="transmembrane region" description="Helical" evidence="10">
    <location>
        <begin position="154"/>
        <end position="175"/>
    </location>
</feature>
<evidence type="ECO:0000313" key="11">
    <source>
        <dbReference type="EMBL" id="SFP29599.1"/>
    </source>
</evidence>
<dbReference type="AlphaFoldDB" id="A0A1I5P666"/>
<feature type="transmembrane region" description="Helical" evidence="10">
    <location>
        <begin position="187"/>
        <end position="213"/>
    </location>
</feature>
<feature type="transmembrane region" description="Helical" evidence="10">
    <location>
        <begin position="219"/>
        <end position="241"/>
    </location>
</feature>
<protein>
    <recommendedName>
        <fullName evidence="9">Multidrug-efflux transporter</fullName>
    </recommendedName>
</protein>
<dbReference type="NCBIfam" id="TIGR00797">
    <property type="entry name" value="matE"/>
    <property type="match status" value="1"/>
</dbReference>
<dbReference type="Pfam" id="PF01554">
    <property type="entry name" value="MatE"/>
    <property type="match status" value="2"/>
</dbReference>
<proteinExistence type="predicted"/>
<accession>A0A1I5P666</accession>
<keyword evidence="8 10" id="KW-0472">Membrane</keyword>
<name>A0A1I5P666_9BACT</name>
<keyword evidence="3" id="KW-0050">Antiport</keyword>
<keyword evidence="12" id="KW-1185">Reference proteome</keyword>
<feature type="transmembrane region" description="Helical" evidence="10">
    <location>
        <begin position="39"/>
        <end position="62"/>
    </location>
</feature>
<reference evidence="11 12" key="1">
    <citation type="submission" date="2016-10" db="EMBL/GenBank/DDBJ databases">
        <authorList>
            <person name="de Groot N.N."/>
        </authorList>
    </citation>
    <scope>NUCLEOTIDE SEQUENCE [LARGE SCALE GENOMIC DNA]</scope>
    <source>
        <strain evidence="12">E92,LMG 26720,CCM 7988</strain>
    </source>
</reference>
<evidence type="ECO:0000256" key="5">
    <source>
        <dbReference type="ARBA" id="ARBA00022692"/>
    </source>
</evidence>
<dbReference type="GO" id="GO:0042910">
    <property type="term" value="F:xenobiotic transmembrane transporter activity"/>
    <property type="evidence" value="ECO:0007669"/>
    <property type="project" value="InterPro"/>
</dbReference>
<dbReference type="GO" id="GO:0005886">
    <property type="term" value="C:plasma membrane"/>
    <property type="evidence" value="ECO:0007669"/>
    <property type="project" value="UniProtKB-SubCell"/>
</dbReference>
<gene>
    <name evidence="11" type="ORF">SAMN04515674_102308</name>
</gene>
<evidence type="ECO:0000256" key="2">
    <source>
        <dbReference type="ARBA" id="ARBA00022448"/>
    </source>
</evidence>
<feature type="transmembrane region" description="Helical" evidence="10">
    <location>
        <begin position="445"/>
        <end position="466"/>
    </location>
</feature>
<feature type="transmembrane region" description="Helical" evidence="10">
    <location>
        <begin position="304"/>
        <end position="326"/>
    </location>
</feature>
<sequence>MIISSPFFLSIFVQSSNNQKPLKNLYLKYRQEVKTTFELALPIIVGQLGIMLMGLADTIQVGHMEDGNAAHALGASGMANSIYITIAIIGYITLQVVAPMVSKAEAQRDYSHCHKLLKASLRVAVLMALLCGTIIGLLAWQYEVFRQPSENERLAPGFLYIIMVSILPSFIFTATKSFTDGLSKTRVAMVITVTALLLNIILNYFLINGIWIFPKWGLNGAGVSTLFSRIYMACAILIYVYRGKEFKKFFEKKEKWFPDSWNLELEILRIGVPSGFQGFFEIATFSMAVVMMGWLGVYQQAAHMVAINMASLTYMASTGIAAAGGIRVGSGLGLRDRSAILRSGSSALMIVLFFMGSCAVIMFSANDWLVSLYTKDINVAQIAVSLVIWGCFFQLFDGVQCVSLGILRGIQDVNIPTGITVFAYWVIGIPMSYFFAFTLKMDAPGVWVGLTLSLVTSACLLSWRFYNKVKLMEL</sequence>
<dbReference type="CDD" id="cd13131">
    <property type="entry name" value="MATE_NorM_like"/>
    <property type="match status" value="1"/>
</dbReference>
<feature type="transmembrane region" description="Helical" evidence="10">
    <location>
        <begin position="347"/>
        <end position="366"/>
    </location>
</feature>
<keyword evidence="7" id="KW-0406">Ion transport</keyword>
<evidence type="ECO:0000256" key="7">
    <source>
        <dbReference type="ARBA" id="ARBA00023065"/>
    </source>
</evidence>
<feature type="transmembrane region" description="Helical" evidence="10">
    <location>
        <begin position="386"/>
        <end position="407"/>
    </location>
</feature>
<feature type="transmembrane region" description="Helical" evidence="10">
    <location>
        <begin position="123"/>
        <end position="142"/>
    </location>
</feature>
<evidence type="ECO:0000256" key="1">
    <source>
        <dbReference type="ARBA" id="ARBA00004651"/>
    </source>
</evidence>
<keyword evidence="2" id="KW-0813">Transport</keyword>
<dbReference type="STRING" id="1079859.SAMN04515674_102308"/>
<feature type="transmembrane region" description="Helical" evidence="10">
    <location>
        <begin position="82"/>
        <end position="102"/>
    </location>
</feature>
<evidence type="ECO:0000256" key="10">
    <source>
        <dbReference type="SAM" id="Phobius"/>
    </source>
</evidence>
<dbReference type="PANTHER" id="PTHR43298:SF2">
    <property type="entry name" value="FMN_FAD EXPORTER YEEO-RELATED"/>
    <property type="match status" value="1"/>
</dbReference>